<keyword evidence="5" id="KW-1185">Reference proteome</keyword>
<evidence type="ECO:0000256" key="1">
    <source>
        <dbReference type="SAM" id="MobiDB-lite"/>
    </source>
</evidence>
<evidence type="ECO:0000313" key="4">
    <source>
        <dbReference type="EMBL" id="MDT0323120.1"/>
    </source>
</evidence>
<evidence type="ECO:0000256" key="2">
    <source>
        <dbReference type="SAM" id="Phobius"/>
    </source>
</evidence>
<reference evidence="5" key="1">
    <citation type="submission" date="2023-07" db="EMBL/GenBank/DDBJ databases">
        <title>30 novel species of actinomycetes from the DSMZ collection.</title>
        <authorList>
            <person name="Nouioui I."/>
        </authorList>
    </citation>
    <scope>NUCLEOTIDE SEQUENCE [LARGE SCALE GENOMIC DNA]</scope>
    <source>
        <strain evidence="5">DSM 44918</strain>
    </source>
</reference>
<feature type="compositionally biased region" description="Low complexity" evidence="1">
    <location>
        <begin position="1"/>
        <end position="25"/>
    </location>
</feature>
<keyword evidence="2" id="KW-1133">Transmembrane helix</keyword>
<feature type="transmembrane region" description="Helical" evidence="2">
    <location>
        <begin position="226"/>
        <end position="249"/>
    </location>
</feature>
<dbReference type="EMBL" id="JAVREM010000087">
    <property type="protein sequence ID" value="MDT0323120.1"/>
    <property type="molecule type" value="Genomic_DNA"/>
</dbReference>
<keyword evidence="2" id="KW-0812">Transmembrane</keyword>
<comment type="caution">
    <text evidence="4">The sequence shown here is derived from an EMBL/GenBank/DDBJ whole genome shotgun (WGS) entry which is preliminary data.</text>
</comment>
<feature type="region of interest" description="Disordered" evidence="1">
    <location>
        <begin position="262"/>
        <end position="297"/>
    </location>
</feature>
<feature type="transmembrane region" description="Helical" evidence="2">
    <location>
        <begin position="42"/>
        <end position="64"/>
    </location>
</feature>
<feature type="transmembrane region" description="Helical" evidence="2">
    <location>
        <begin position="392"/>
        <end position="412"/>
    </location>
</feature>
<organism evidence="4 5">
    <name type="scientific">Streptomyces millisiae</name>
    <dbReference type="NCBI Taxonomy" id="3075542"/>
    <lineage>
        <taxon>Bacteria</taxon>
        <taxon>Bacillati</taxon>
        <taxon>Actinomycetota</taxon>
        <taxon>Actinomycetes</taxon>
        <taxon>Kitasatosporales</taxon>
        <taxon>Streptomycetaceae</taxon>
        <taxon>Streptomyces</taxon>
    </lineage>
</organism>
<proteinExistence type="predicted"/>
<keyword evidence="2" id="KW-0472">Membrane</keyword>
<feature type="region of interest" description="Disordered" evidence="1">
    <location>
        <begin position="1"/>
        <end position="27"/>
    </location>
</feature>
<dbReference type="Pfam" id="PF03413">
    <property type="entry name" value="PepSY"/>
    <property type="match status" value="1"/>
</dbReference>
<name>A0ABU2LZZ8_9ACTN</name>
<accession>A0ABU2LZZ8</accession>
<dbReference type="Proteomes" id="UP001183420">
    <property type="component" value="Unassembled WGS sequence"/>
</dbReference>
<protein>
    <submittedName>
        <fullName evidence="4">PepSY domain-containing protein</fullName>
    </submittedName>
</protein>
<dbReference type="PANTHER" id="PTHR34219">
    <property type="entry name" value="IRON-REGULATED INNER MEMBRANE PROTEIN-RELATED"/>
    <property type="match status" value="1"/>
</dbReference>
<dbReference type="Pfam" id="PF03929">
    <property type="entry name" value="PepSY_TM"/>
    <property type="match status" value="1"/>
</dbReference>
<dbReference type="InterPro" id="IPR005625">
    <property type="entry name" value="PepSY-ass_TM"/>
</dbReference>
<feature type="transmembrane region" description="Helical" evidence="2">
    <location>
        <begin position="433"/>
        <end position="464"/>
    </location>
</feature>
<dbReference type="PANTHER" id="PTHR34219:SF1">
    <property type="entry name" value="PEPSY DOMAIN-CONTAINING PROTEIN"/>
    <property type="match status" value="1"/>
</dbReference>
<sequence length="485" mass="51570">MSVTESSESTETTEPSSEVTSKPPSRSAGWAALRPLVLRLHFYAGVLVAPFLLVAAASGLLYALSFQLERVVYADELTVPVGDGVELPLSAQVAAAREAYPDGTISAVRPSPEAGATTRVLLAGTPGIDDDKTLAVFVDPYTAEVRGALEQYGSTGALPVRTWIDELHRDLHLGAPGRLYSELAASWLWVVTGGGLLLWLSRWRARRARGEKRPAAGRRRTLGRHGTLGVTVAAGLFFLSATGLTWSTFAGENVTELRASLGQQTPDVSPTVGEAAGDAGAGHEGHPDVSGEAGEGDRPASGLWVDEVLAIARAQGLSNPVELVPPADEESAYVVRQIQRSWPEKQDAVAINPNGGEVLDVVRFDDFPLLAKLSRWGIDLHTGVLFGLVNQLALAALALSLIVLIVLGYRMWWQRGRAGAFGRPLPRGAWRRVPPALLVPLAVGVALVGWFLPVFGVTLVGFLLVDAVLGRVEGAPPRIGEGRDR</sequence>
<feature type="transmembrane region" description="Helical" evidence="2">
    <location>
        <begin position="186"/>
        <end position="205"/>
    </location>
</feature>
<feature type="domain" description="PepSY" evidence="3">
    <location>
        <begin position="87"/>
        <end position="147"/>
    </location>
</feature>
<evidence type="ECO:0000259" key="3">
    <source>
        <dbReference type="Pfam" id="PF03413"/>
    </source>
</evidence>
<dbReference type="InterPro" id="IPR025711">
    <property type="entry name" value="PepSY"/>
</dbReference>
<dbReference type="RefSeq" id="WP_311604168.1">
    <property type="nucleotide sequence ID" value="NZ_JAVREM010000087.1"/>
</dbReference>
<evidence type="ECO:0000313" key="5">
    <source>
        <dbReference type="Proteomes" id="UP001183420"/>
    </source>
</evidence>
<gene>
    <name evidence="4" type="ORF">RNC47_32905</name>
</gene>